<keyword evidence="3" id="KW-0862">Zinc</keyword>
<proteinExistence type="inferred from homology"/>
<feature type="compositionally biased region" description="Basic and acidic residues" evidence="5">
    <location>
        <begin position="464"/>
        <end position="473"/>
    </location>
</feature>
<dbReference type="InterPro" id="IPR042178">
    <property type="entry name" value="Serpin_sf_1"/>
</dbReference>
<dbReference type="InterPro" id="IPR025724">
    <property type="entry name" value="GAG-pre-integrase_dom"/>
</dbReference>
<dbReference type="PANTHER" id="PTHR42648">
    <property type="entry name" value="TRANSPOSASE, PUTATIVE-RELATED"/>
    <property type="match status" value="1"/>
</dbReference>
<dbReference type="Proteomes" id="UP001054821">
    <property type="component" value="Chromosome 5"/>
</dbReference>
<dbReference type="Gene3D" id="3.30.497.10">
    <property type="entry name" value="Antithrombin, subunit I, domain 2"/>
    <property type="match status" value="2"/>
</dbReference>
<feature type="compositionally biased region" description="Low complexity" evidence="5">
    <location>
        <begin position="514"/>
        <end position="531"/>
    </location>
</feature>
<dbReference type="PROSITE" id="PS50994">
    <property type="entry name" value="INTEGRASE"/>
    <property type="match status" value="1"/>
</dbReference>
<feature type="region of interest" description="Disordered" evidence="5">
    <location>
        <begin position="448"/>
        <end position="531"/>
    </location>
</feature>
<dbReference type="Pfam" id="PF25597">
    <property type="entry name" value="SH3_retrovirus"/>
    <property type="match status" value="1"/>
</dbReference>
<sequence>MDLQESVRNQTDVALRFMKHLFLTEAMETNTMCTPLSIHVVLSLIEAATNPRRLALFPKVQVHRRTQLPLLQSRRHPVCRGSPSGGPCLSFANALSVDNSLPLKPSFKEIVDAFYKVAPKQADFQNKAEEIRTKFNLWAAKKTKGVIKEVIRPGEVDSFTKIIFANAILYFRGAWDDDPFDNSKTKDYVFHLLNGRSNIKAPFMTSRNEQFIKAFDGFKVLKLPYKQGKDEQRSFYMCLFLPDDKDGLPALVERVCSEPGFLDRHILLNQASSSNSSTIGNIQNLMPIFYGENYEYWSVQMKTLFISQDLWDIVEDGYEEQEISKARKETLLPATTSKQAWEILKIEFKGSEKVISIKLQSLWREFDNLLMKDTESIQVFFTKVSGIVNQIKCYGDSIPDKKIVEKTLRILPPKYDHVAAAIEESKDLSTLSLHELIGSLEAHEKRINRSTEQSVEQAFQSKVNSKEKEDKQKGGQFQKSQNGRNKNFGRRNYNKGGNSFNNQQQGSSLNHQEGSNSSNNQQGSSNSNNQNGRSSIQCYVCNKYGHKSADCRYKCTRCRIPNHSQRDCRYQKNNEANFTENNDSQEQLFYTCFSSHKDSQDVWYVDSGCSNHMTGNKQCFVKLEEKVNSQVKLGDGKLHNVEGKGIISVQTKGGIPKLVYDVLYVPNLAQNLLSVGQLLQRGFLVKFEDDYCVISDKKNNTLVAKIKMTANKVFPLLMTSKENLALEAEKVDGSLLWHLRYGHLNQRSLQLLHQKSMVVGLPSIHYEKEICEGCIFGKFHRLPFSQSSWRAKAPLELVHADICGPTHTPSFNNKRYFILFVDDFSRMMWVYFLEQKSEAFSVFKQFKAFGENQSGHNLKVLRTDRGGEFTSNEFSEYCKSNGIKRELTARYTPQQNGVAERRNRTIVEMARSMLKAKILPNTFWAEAIHTAVFILNRSPTKAVKDKTPFEAWHRFKPKVDFFKIFGCTAYAHIPSQKREKFDEKGEKYIFVGYGDQSKAYRLIDPRTKSLVISRDVIFDELKAWKWENYDIEVPRFFEEPDSSHSEETQFLQSPIPSLELPSSVEEMVESPLGKDPFVSKMSQVPVIEVNEEGTEAAAVTECDMGMCLDEPEPPVDFVAYHPFLFLIREEMTGAVLFIGQLLNPLLD</sequence>
<dbReference type="InterPro" id="IPR036186">
    <property type="entry name" value="Serpin_sf"/>
</dbReference>
<dbReference type="Gene3D" id="4.10.60.10">
    <property type="entry name" value="Zinc finger, CCHC-type"/>
    <property type="match status" value="1"/>
</dbReference>
<feature type="compositionally biased region" description="Polar residues" evidence="5">
    <location>
        <begin position="495"/>
        <end position="513"/>
    </location>
</feature>
<dbReference type="InterPro" id="IPR054722">
    <property type="entry name" value="PolX-like_BBD"/>
</dbReference>
<dbReference type="GO" id="GO:0015074">
    <property type="term" value="P:DNA integration"/>
    <property type="evidence" value="ECO:0007669"/>
    <property type="project" value="InterPro"/>
</dbReference>
<keyword evidence="2" id="KW-0378">Hydrolase</keyword>
<dbReference type="InterPro" id="IPR023796">
    <property type="entry name" value="Serpin_dom"/>
</dbReference>
<dbReference type="GO" id="GO:0008233">
    <property type="term" value="F:peptidase activity"/>
    <property type="evidence" value="ECO:0007669"/>
    <property type="project" value="UniProtKB-KW"/>
</dbReference>
<dbReference type="EMBL" id="JAJFAZ020000005">
    <property type="protein sequence ID" value="KAI5327690.1"/>
    <property type="molecule type" value="Genomic_DNA"/>
</dbReference>
<feature type="compositionally biased region" description="Polar residues" evidence="5">
    <location>
        <begin position="475"/>
        <end position="485"/>
    </location>
</feature>
<organism evidence="8 9">
    <name type="scientific">Prunus dulcis</name>
    <name type="common">Almond</name>
    <name type="synonym">Amygdalus dulcis</name>
    <dbReference type="NCBI Taxonomy" id="3755"/>
    <lineage>
        <taxon>Eukaryota</taxon>
        <taxon>Viridiplantae</taxon>
        <taxon>Streptophyta</taxon>
        <taxon>Embryophyta</taxon>
        <taxon>Tracheophyta</taxon>
        <taxon>Spermatophyta</taxon>
        <taxon>Magnoliopsida</taxon>
        <taxon>eudicotyledons</taxon>
        <taxon>Gunneridae</taxon>
        <taxon>Pentapetalae</taxon>
        <taxon>rosids</taxon>
        <taxon>fabids</taxon>
        <taxon>Rosales</taxon>
        <taxon>Rosaceae</taxon>
        <taxon>Amygdaloideae</taxon>
        <taxon>Amygdaleae</taxon>
        <taxon>Prunus</taxon>
    </lineage>
</organism>
<keyword evidence="2" id="KW-0645">Protease</keyword>
<evidence type="ECO:0000259" key="7">
    <source>
        <dbReference type="PROSITE" id="PS50994"/>
    </source>
</evidence>
<dbReference type="Pfam" id="PF22936">
    <property type="entry name" value="Pol_BBD"/>
    <property type="match status" value="1"/>
</dbReference>
<dbReference type="Pfam" id="PF13976">
    <property type="entry name" value="gag_pre-integrs"/>
    <property type="match status" value="1"/>
</dbReference>
<dbReference type="SUPFAM" id="SSF57756">
    <property type="entry name" value="Retrovirus zinc finger-like domains"/>
    <property type="match status" value="1"/>
</dbReference>
<dbReference type="Pfam" id="PF13961">
    <property type="entry name" value="DUF4219"/>
    <property type="match status" value="1"/>
</dbReference>
<evidence type="ECO:0000256" key="2">
    <source>
        <dbReference type="ARBA" id="ARBA00022670"/>
    </source>
</evidence>
<comment type="similarity">
    <text evidence="1 4">Belongs to the serpin family.</text>
</comment>
<dbReference type="SUPFAM" id="SSF56574">
    <property type="entry name" value="Serpins"/>
    <property type="match status" value="2"/>
</dbReference>
<evidence type="ECO:0000313" key="9">
    <source>
        <dbReference type="Proteomes" id="UP001054821"/>
    </source>
</evidence>
<dbReference type="Pfam" id="PF00079">
    <property type="entry name" value="Serpin"/>
    <property type="match status" value="2"/>
</dbReference>
<dbReference type="GO" id="GO:0003676">
    <property type="term" value="F:nucleic acid binding"/>
    <property type="evidence" value="ECO:0007669"/>
    <property type="project" value="InterPro"/>
</dbReference>
<evidence type="ECO:0000256" key="3">
    <source>
        <dbReference type="PROSITE-ProRule" id="PRU00047"/>
    </source>
</evidence>
<dbReference type="InterPro" id="IPR012337">
    <property type="entry name" value="RNaseH-like_sf"/>
</dbReference>
<feature type="compositionally biased region" description="Polar residues" evidence="5">
    <location>
        <begin position="450"/>
        <end position="463"/>
    </location>
</feature>
<gene>
    <name evidence="8" type="ORF">L3X38_027086</name>
</gene>
<dbReference type="PANTHER" id="PTHR42648:SF18">
    <property type="entry name" value="RETROTRANSPOSON, UNCLASSIFIED-LIKE PROTEIN"/>
    <property type="match status" value="1"/>
</dbReference>
<comment type="caution">
    <text evidence="8">The sequence shown here is derived from an EMBL/GenBank/DDBJ whole genome shotgun (WGS) entry which is preliminary data.</text>
</comment>
<dbReference type="InterPro" id="IPR057670">
    <property type="entry name" value="SH3_retrovirus"/>
</dbReference>
<dbReference type="Gene3D" id="2.30.39.10">
    <property type="entry name" value="Alpha-1-antitrypsin, domain 1"/>
    <property type="match status" value="1"/>
</dbReference>
<dbReference type="PROSITE" id="PS50158">
    <property type="entry name" value="ZF_CCHC"/>
    <property type="match status" value="1"/>
</dbReference>
<dbReference type="SMART" id="SM00093">
    <property type="entry name" value="SERPIN"/>
    <property type="match status" value="1"/>
</dbReference>
<evidence type="ECO:0000259" key="6">
    <source>
        <dbReference type="PROSITE" id="PS50158"/>
    </source>
</evidence>
<dbReference type="InterPro" id="IPR039537">
    <property type="entry name" value="Retrotran_Ty1/copia-like"/>
</dbReference>
<dbReference type="AlphaFoldDB" id="A0AAD4VM63"/>
<dbReference type="InterPro" id="IPR036397">
    <property type="entry name" value="RNaseH_sf"/>
</dbReference>
<dbReference type="InterPro" id="IPR036875">
    <property type="entry name" value="Znf_CCHC_sf"/>
</dbReference>
<name>A0AAD4VM63_PRUDU</name>
<dbReference type="SMART" id="SM00343">
    <property type="entry name" value="ZnF_C2HC"/>
    <property type="match status" value="2"/>
</dbReference>
<feature type="domain" description="Integrase catalytic" evidence="7">
    <location>
        <begin position="790"/>
        <end position="956"/>
    </location>
</feature>
<evidence type="ECO:0000256" key="4">
    <source>
        <dbReference type="RuleBase" id="RU000411"/>
    </source>
</evidence>
<keyword evidence="3" id="KW-0479">Metal-binding</keyword>
<reference evidence="8 9" key="1">
    <citation type="journal article" date="2022" name="G3 (Bethesda)">
        <title>Whole-genome sequence and methylome profiling of the almond [Prunus dulcis (Mill.) D.A. Webb] cultivar 'Nonpareil'.</title>
        <authorList>
            <person name="D'Amico-Willman K.M."/>
            <person name="Ouma W.Z."/>
            <person name="Meulia T."/>
            <person name="Sideli G.M."/>
            <person name="Gradziel T.M."/>
            <person name="Fresnedo-Ramirez J."/>
        </authorList>
    </citation>
    <scope>NUCLEOTIDE SEQUENCE [LARGE SCALE GENOMIC DNA]</scope>
    <source>
        <strain evidence="8">Clone GOH B32 T37-40</strain>
    </source>
</reference>
<dbReference type="GO" id="GO:0006508">
    <property type="term" value="P:proteolysis"/>
    <property type="evidence" value="ECO:0007669"/>
    <property type="project" value="UniProtKB-KW"/>
</dbReference>
<keyword evidence="3" id="KW-0863">Zinc-finger</keyword>
<dbReference type="Pfam" id="PF14223">
    <property type="entry name" value="Retrotran_gag_2"/>
    <property type="match status" value="1"/>
</dbReference>
<dbReference type="Gene3D" id="3.30.420.10">
    <property type="entry name" value="Ribonuclease H-like superfamily/Ribonuclease H"/>
    <property type="match status" value="1"/>
</dbReference>
<dbReference type="Pfam" id="PF00665">
    <property type="entry name" value="rve"/>
    <property type="match status" value="1"/>
</dbReference>
<dbReference type="GO" id="GO:0008270">
    <property type="term" value="F:zinc ion binding"/>
    <property type="evidence" value="ECO:0007669"/>
    <property type="project" value="UniProtKB-KW"/>
</dbReference>
<dbReference type="InterPro" id="IPR001584">
    <property type="entry name" value="Integrase_cat-core"/>
</dbReference>
<feature type="domain" description="CCHC-type" evidence="6">
    <location>
        <begin position="538"/>
        <end position="552"/>
    </location>
</feature>
<dbReference type="InterPro" id="IPR025314">
    <property type="entry name" value="DUF4219"/>
</dbReference>
<evidence type="ECO:0000313" key="8">
    <source>
        <dbReference type="EMBL" id="KAI5327690.1"/>
    </source>
</evidence>
<dbReference type="InterPro" id="IPR042185">
    <property type="entry name" value="Serpin_sf_2"/>
</dbReference>
<dbReference type="InterPro" id="IPR001878">
    <property type="entry name" value="Znf_CCHC"/>
</dbReference>
<dbReference type="SUPFAM" id="SSF53098">
    <property type="entry name" value="Ribonuclease H-like"/>
    <property type="match status" value="1"/>
</dbReference>
<evidence type="ECO:0000256" key="1">
    <source>
        <dbReference type="ARBA" id="ARBA00009500"/>
    </source>
</evidence>
<protein>
    <submittedName>
        <fullName evidence="8">Uncharacterized protein</fullName>
    </submittedName>
</protein>
<evidence type="ECO:0000256" key="5">
    <source>
        <dbReference type="SAM" id="MobiDB-lite"/>
    </source>
</evidence>
<accession>A0AAD4VM63</accession>
<keyword evidence="9" id="KW-1185">Reference proteome</keyword>